<organism evidence="1 2">
    <name type="scientific">Actinoplanes nipponensis</name>
    <dbReference type="NCBI Taxonomy" id="135950"/>
    <lineage>
        <taxon>Bacteria</taxon>
        <taxon>Bacillati</taxon>
        <taxon>Actinomycetota</taxon>
        <taxon>Actinomycetes</taxon>
        <taxon>Micromonosporales</taxon>
        <taxon>Micromonosporaceae</taxon>
        <taxon>Actinoplanes</taxon>
    </lineage>
</organism>
<protein>
    <submittedName>
        <fullName evidence="1">Uncharacterized protein</fullName>
    </submittedName>
</protein>
<comment type="caution">
    <text evidence="1">The sequence shown here is derived from an EMBL/GenBank/DDBJ whole genome shotgun (WGS) entry which is preliminary data.</text>
</comment>
<dbReference type="AlphaFoldDB" id="A0A919JQE6"/>
<evidence type="ECO:0000313" key="1">
    <source>
        <dbReference type="EMBL" id="GIE51054.1"/>
    </source>
</evidence>
<proteinExistence type="predicted"/>
<reference evidence="1" key="1">
    <citation type="submission" date="2021-01" db="EMBL/GenBank/DDBJ databases">
        <title>Whole genome shotgun sequence of Actinoplanes nipponensis NBRC 14063.</title>
        <authorList>
            <person name="Komaki H."/>
            <person name="Tamura T."/>
        </authorList>
    </citation>
    <scope>NUCLEOTIDE SEQUENCE</scope>
    <source>
        <strain evidence="1">NBRC 14063</strain>
    </source>
</reference>
<keyword evidence="2" id="KW-1185">Reference proteome</keyword>
<dbReference type="EMBL" id="BOMQ01000054">
    <property type="protein sequence ID" value="GIE51054.1"/>
    <property type="molecule type" value="Genomic_DNA"/>
</dbReference>
<evidence type="ECO:0000313" key="2">
    <source>
        <dbReference type="Proteomes" id="UP000647172"/>
    </source>
</evidence>
<sequence>MAMAPVATMATAAAAAASFLFIGDLSVRRGGAVGSDIGPLKFKKVN</sequence>
<accession>A0A919JQE6</accession>
<dbReference type="Proteomes" id="UP000647172">
    <property type="component" value="Unassembled WGS sequence"/>
</dbReference>
<name>A0A919JQE6_9ACTN</name>
<gene>
    <name evidence="1" type="ORF">Ani05nite_45880</name>
</gene>